<gene>
    <name evidence="1" type="ORF">MYCGRDRAFT_91860</name>
</gene>
<accession>F9X6Z7</accession>
<evidence type="ECO:0000313" key="2">
    <source>
        <dbReference type="Proteomes" id="UP000008062"/>
    </source>
</evidence>
<keyword evidence="2" id="KW-1185">Reference proteome</keyword>
<dbReference type="EMBL" id="CM001198">
    <property type="protein sequence ID" value="EGP88906.1"/>
    <property type="molecule type" value="Genomic_DNA"/>
</dbReference>
<organism evidence="1 2">
    <name type="scientific">Zymoseptoria tritici (strain CBS 115943 / IPO323)</name>
    <name type="common">Speckled leaf blotch fungus</name>
    <name type="synonym">Septoria tritici</name>
    <dbReference type="NCBI Taxonomy" id="336722"/>
    <lineage>
        <taxon>Eukaryota</taxon>
        <taxon>Fungi</taxon>
        <taxon>Dikarya</taxon>
        <taxon>Ascomycota</taxon>
        <taxon>Pezizomycotina</taxon>
        <taxon>Dothideomycetes</taxon>
        <taxon>Dothideomycetidae</taxon>
        <taxon>Mycosphaerellales</taxon>
        <taxon>Mycosphaerellaceae</taxon>
        <taxon>Zymoseptoria</taxon>
    </lineage>
</organism>
<protein>
    <submittedName>
        <fullName evidence="1">Uncharacterized protein</fullName>
    </submittedName>
</protein>
<dbReference type="InParanoid" id="F9X6Z7"/>
<evidence type="ECO:0000313" key="1">
    <source>
        <dbReference type="EMBL" id="EGP88906.1"/>
    </source>
</evidence>
<dbReference type="KEGG" id="ztr:MYCGRDRAFT_91860"/>
<name>F9X6Z7_ZYMTI</name>
<dbReference type="RefSeq" id="XP_003853930.1">
    <property type="nucleotide sequence ID" value="XM_003853882.1"/>
</dbReference>
<sequence length="336" mass="38168">MSPEMAAYFAQADAAVAHAISGYGPRLQLPALNAICGSKEEYDDAKGKQYAATKPPKDYKPARETFFDDLDQRSAHINRDVIMAARLSIYRFGAISVEDVWDKIAHFFPKQTLRKHWQRCAAVEQNASLESRRAFHLFVLRTIHRTSGLGFWMAQSRFHDRYDTFEACYDELPLYCDTKTLVEEGKTVSLENIHAVDTNPATMDKTDVRHSYKLLNKTRFLMNCEAAYNSLLRGLGDNATLWPARWAWQGSARTAQVQAIEALTHDLQDVPSTYFWLDYEPPRRPVAPINDPVSQTGREVQDLVALQNARGKSDTIPVRRSLCLTNVFRTAIAFDT</sequence>
<reference evidence="1 2" key="1">
    <citation type="journal article" date="2011" name="PLoS Genet.">
        <title>Finished genome of the fungal wheat pathogen Mycosphaerella graminicola reveals dispensome structure, chromosome plasticity, and stealth pathogenesis.</title>
        <authorList>
            <person name="Goodwin S.B."/>
            <person name="Ben M'barek S."/>
            <person name="Dhillon B."/>
            <person name="Wittenberg A.H.J."/>
            <person name="Crane C.F."/>
            <person name="Hane J.K."/>
            <person name="Foster A.J."/>
            <person name="Van der Lee T.A.J."/>
            <person name="Grimwood J."/>
            <person name="Aerts A."/>
            <person name="Antoniw J."/>
            <person name="Bailey A."/>
            <person name="Bluhm B."/>
            <person name="Bowler J."/>
            <person name="Bristow J."/>
            <person name="van der Burgt A."/>
            <person name="Canto-Canche B."/>
            <person name="Churchill A.C.L."/>
            <person name="Conde-Ferraez L."/>
            <person name="Cools H.J."/>
            <person name="Coutinho P.M."/>
            <person name="Csukai M."/>
            <person name="Dehal P."/>
            <person name="De Wit P."/>
            <person name="Donzelli B."/>
            <person name="van de Geest H.C."/>
            <person name="van Ham R.C.H.J."/>
            <person name="Hammond-Kosack K.E."/>
            <person name="Henrissat B."/>
            <person name="Kilian A."/>
            <person name="Kobayashi A.K."/>
            <person name="Koopmann E."/>
            <person name="Kourmpetis Y."/>
            <person name="Kuzniar A."/>
            <person name="Lindquist E."/>
            <person name="Lombard V."/>
            <person name="Maliepaard C."/>
            <person name="Martins N."/>
            <person name="Mehrabi R."/>
            <person name="Nap J.P.H."/>
            <person name="Ponomarenko A."/>
            <person name="Rudd J.J."/>
            <person name="Salamov A."/>
            <person name="Schmutz J."/>
            <person name="Schouten H.J."/>
            <person name="Shapiro H."/>
            <person name="Stergiopoulos I."/>
            <person name="Torriani S.F.F."/>
            <person name="Tu H."/>
            <person name="de Vries R.P."/>
            <person name="Waalwijk C."/>
            <person name="Ware S.B."/>
            <person name="Wiebenga A."/>
            <person name="Zwiers L.-H."/>
            <person name="Oliver R.P."/>
            <person name="Grigoriev I.V."/>
            <person name="Kema G.H.J."/>
        </authorList>
    </citation>
    <scope>NUCLEOTIDE SEQUENCE [LARGE SCALE GENOMIC DNA]</scope>
    <source>
        <strain evidence="2">CBS 115943 / IPO323</strain>
    </source>
</reference>
<dbReference type="Proteomes" id="UP000008062">
    <property type="component" value="Chromosome 3"/>
</dbReference>
<dbReference type="HOGENOM" id="CLU_826931_0_0_1"/>
<proteinExistence type="predicted"/>
<dbReference type="AlphaFoldDB" id="F9X6Z7"/>
<dbReference type="GeneID" id="13404268"/>